<name>A0A6I1GPF7_9BIFI</name>
<gene>
    <name evidence="1" type="ORF">F7D09_1508</name>
</gene>
<evidence type="ECO:0000313" key="1">
    <source>
        <dbReference type="EMBL" id="KAB7789958.1"/>
    </source>
</evidence>
<proteinExistence type="predicted"/>
<accession>A0A6I1GPF7</accession>
<organism evidence="1 2">
    <name type="scientific">Bifidobacterium leontopitheci</name>
    <dbReference type="NCBI Taxonomy" id="2650774"/>
    <lineage>
        <taxon>Bacteria</taxon>
        <taxon>Bacillati</taxon>
        <taxon>Actinomycetota</taxon>
        <taxon>Actinomycetes</taxon>
        <taxon>Bifidobacteriales</taxon>
        <taxon>Bifidobacteriaceae</taxon>
        <taxon>Bifidobacterium</taxon>
    </lineage>
</organism>
<dbReference type="EMBL" id="WBVT01000025">
    <property type="protein sequence ID" value="KAB7789958.1"/>
    <property type="molecule type" value="Genomic_DNA"/>
</dbReference>
<dbReference type="Proteomes" id="UP000441772">
    <property type="component" value="Unassembled WGS sequence"/>
</dbReference>
<evidence type="ECO:0000313" key="2">
    <source>
        <dbReference type="Proteomes" id="UP000441772"/>
    </source>
</evidence>
<keyword evidence="2" id="KW-1185">Reference proteome</keyword>
<comment type="caution">
    <text evidence="1">The sequence shown here is derived from an EMBL/GenBank/DDBJ whole genome shotgun (WGS) entry which is preliminary data.</text>
</comment>
<dbReference type="AlphaFoldDB" id="A0A6I1GPF7"/>
<reference evidence="1 2" key="1">
    <citation type="submission" date="2019-09" db="EMBL/GenBank/DDBJ databases">
        <title>Characterization of the phylogenetic diversity of two novel species belonging to the genus Bifidobacterium: Bifidobacterium cebidarum sp. nov. and Bifidobacterium leontopitheci sp. nov.</title>
        <authorList>
            <person name="Lugli G.A."/>
            <person name="Duranti S."/>
            <person name="Milani C."/>
            <person name="Turroni F."/>
            <person name="Ventura M."/>
        </authorList>
    </citation>
    <scope>NUCLEOTIDE SEQUENCE [LARGE SCALE GENOMIC DNA]</scope>
    <source>
        <strain evidence="1 2">LMG 31471</strain>
    </source>
</reference>
<protein>
    <submittedName>
        <fullName evidence="1">Uncharacterized protein</fullName>
    </submittedName>
</protein>
<sequence>MTKERPMDDDLSELIERKLDELEAVQPSDGDYLDRQTRREALETIAELGNSPEERVERVAQANLGALFQASMF</sequence>